<dbReference type="PANTHER" id="PTHR13304:SF0">
    <property type="entry name" value="GLYCOSYLPHOSPHATIDYLINOSITOL ANCHOR ATTACHMENT 1 PROTEIN"/>
    <property type="match status" value="1"/>
</dbReference>
<keyword evidence="1" id="KW-1133">Transmembrane helix</keyword>
<keyword evidence="1" id="KW-0812">Transmembrane</keyword>
<feature type="transmembrane region" description="Helical" evidence="1">
    <location>
        <begin position="498"/>
        <end position="523"/>
    </location>
</feature>
<gene>
    <name evidence="2" type="ORF">P43SY_011759</name>
</gene>
<dbReference type="Pfam" id="PF04114">
    <property type="entry name" value="Gaa1"/>
    <property type="match status" value="1"/>
</dbReference>
<evidence type="ECO:0000313" key="2">
    <source>
        <dbReference type="EMBL" id="KAJ0394031.1"/>
    </source>
</evidence>
<feature type="transmembrane region" description="Helical" evidence="1">
    <location>
        <begin position="469"/>
        <end position="492"/>
    </location>
</feature>
<dbReference type="GO" id="GO:0042765">
    <property type="term" value="C:GPI-anchor transamidase complex"/>
    <property type="evidence" value="ECO:0007669"/>
    <property type="project" value="InterPro"/>
</dbReference>
<accession>A0AAD5Q3A9</accession>
<reference evidence="2" key="1">
    <citation type="submission" date="2021-12" db="EMBL/GenBank/DDBJ databases">
        <title>Prjna785345.</title>
        <authorList>
            <person name="Rujirawat T."/>
            <person name="Krajaejun T."/>
        </authorList>
    </citation>
    <scope>NUCLEOTIDE SEQUENCE</scope>
    <source>
        <strain evidence="2">Pi057C3</strain>
    </source>
</reference>
<keyword evidence="1" id="KW-0472">Membrane</keyword>
<name>A0AAD5Q3A9_PYTIN</name>
<evidence type="ECO:0008006" key="4">
    <source>
        <dbReference type="Google" id="ProtNLM"/>
    </source>
</evidence>
<keyword evidence="3" id="KW-1185">Reference proteome</keyword>
<evidence type="ECO:0000256" key="1">
    <source>
        <dbReference type="SAM" id="Phobius"/>
    </source>
</evidence>
<organism evidence="2 3">
    <name type="scientific">Pythium insidiosum</name>
    <name type="common">Pythiosis disease agent</name>
    <dbReference type="NCBI Taxonomy" id="114742"/>
    <lineage>
        <taxon>Eukaryota</taxon>
        <taxon>Sar</taxon>
        <taxon>Stramenopiles</taxon>
        <taxon>Oomycota</taxon>
        <taxon>Peronosporomycetes</taxon>
        <taxon>Pythiales</taxon>
        <taxon>Pythiaceae</taxon>
        <taxon>Pythium</taxon>
    </lineage>
</organism>
<dbReference type="InterPro" id="IPR007246">
    <property type="entry name" value="Gaa1"/>
</dbReference>
<sequence length="606" mass="64727">MTASPAASPPKEKPLRRALRWLQGAIGKRLLSLCWITYALGVVWVLLHPAVTVSTGELKCRGTYISENALLVDSIAASISSSEAASVRERMTTLSTATSTGGVLDALETQLRAIDRVETFRQSFDSGNRTNLYGILRASPLADHKVRSLGGFSSIAAIRRLTSRYGHNAQESIVLVAHTTPRLSASADAFASVALGLELLQFLSHARWLAKDIVLLVADDGVAAGIDGVAPGTDAWLSAYHSDPLHLAQLRGRAGVIRAAINLESLSSDGAPTAVGIFTAGCNGQLPNLDLVNTAVSHCRTHGVPVVLDRCETTASCPPVAALAGSVLDRVLYKPLKMLLAPTDAYIANLKGMLRFMTTLATGPSGPHASFIRYNIDAITFSLVRSPQHHHALSTEDVLRSLELLLRSLSNIEEKLHQSFFLYVLPNADTFVSVGEYYYTVALAVSPAIVQLLVLLASREASGLRVAMALVVVVLLAAVSGALAVVSLRVISPASDNTAVVCLLVGLTTLAQLVMVGVVIPWLRSLPVLRGNLAERRWCDAMDAFDRITAVEIQRKAAIAKGDTKDVDNMLTPVEYSEGEDDSDPLADRSGSQALKCALLIFIVYV</sequence>
<dbReference type="Proteomes" id="UP001209570">
    <property type="component" value="Unassembled WGS sequence"/>
</dbReference>
<dbReference type="EMBL" id="JAKCXM010000440">
    <property type="protein sequence ID" value="KAJ0394031.1"/>
    <property type="molecule type" value="Genomic_DNA"/>
</dbReference>
<feature type="transmembrane region" description="Helical" evidence="1">
    <location>
        <begin position="30"/>
        <end position="51"/>
    </location>
</feature>
<dbReference type="AlphaFoldDB" id="A0AAD5Q3A9"/>
<evidence type="ECO:0000313" key="3">
    <source>
        <dbReference type="Proteomes" id="UP001209570"/>
    </source>
</evidence>
<proteinExistence type="predicted"/>
<dbReference type="GO" id="GO:0016255">
    <property type="term" value="P:attachment of GPI anchor to protein"/>
    <property type="evidence" value="ECO:0007669"/>
    <property type="project" value="TreeGrafter"/>
</dbReference>
<dbReference type="PANTHER" id="PTHR13304">
    <property type="entry name" value="GLYCOSYLPHOSPHATIDYLINOSITOL ANCHOR ATTACHMENT 1 PROTEIN"/>
    <property type="match status" value="1"/>
</dbReference>
<comment type="caution">
    <text evidence="2">The sequence shown here is derived from an EMBL/GenBank/DDBJ whole genome shotgun (WGS) entry which is preliminary data.</text>
</comment>
<protein>
    <recommendedName>
        <fullName evidence="4">Transmembrane protein</fullName>
    </recommendedName>
</protein>